<accession>A0A2S5DFG4</accession>
<evidence type="ECO:0008006" key="4">
    <source>
        <dbReference type="Google" id="ProtNLM"/>
    </source>
</evidence>
<protein>
    <recommendedName>
        <fullName evidence="4">UrcA family protein</fullName>
    </recommendedName>
</protein>
<proteinExistence type="predicted"/>
<dbReference type="EMBL" id="PQWB01000047">
    <property type="protein sequence ID" value="POZ61769.1"/>
    <property type="molecule type" value="Genomic_DNA"/>
</dbReference>
<keyword evidence="1" id="KW-0732">Signal</keyword>
<keyword evidence="3" id="KW-1185">Reference proteome</keyword>
<dbReference type="OrthoDB" id="8780142at2"/>
<evidence type="ECO:0000313" key="3">
    <source>
        <dbReference type="Proteomes" id="UP000237082"/>
    </source>
</evidence>
<dbReference type="AlphaFoldDB" id="A0A2S5DFG4"/>
<feature type="signal peptide" evidence="1">
    <location>
        <begin position="1"/>
        <end position="28"/>
    </location>
</feature>
<comment type="caution">
    <text evidence="2">The sequence shown here is derived from an EMBL/GenBank/DDBJ whole genome shotgun (WGS) entry which is preliminary data.</text>
</comment>
<evidence type="ECO:0000313" key="2">
    <source>
        <dbReference type="EMBL" id="POZ61769.1"/>
    </source>
</evidence>
<dbReference type="Proteomes" id="UP000237082">
    <property type="component" value="Unassembled WGS sequence"/>
</dbReference>
<feature type="chain" id="PRO_5015752315" description="UrcA family protein" evidence="1">
    <location>
        <begin position="29"/>
        <end position="115"/>
    </location>
</feature>
<dbReference type="RefSeq" id="WP_103902947.1">
    <property type="nucleotide sequence ID" value="NZ_PQWB01000047.1"/>
</dbReference>
<gene>
    <name evidence="2" type="ORF">C2I19_12105</name>
</gene>
<evidence type="ECO:0000256" key="1">
    <source>
        <dbReference type="SAM" id="SignalP"/>
    </source>
</evidence>
<reference evidence="3" key="1">
    <citation type="submission" date="2018-02" db="EMBL/GenBank/DDBJ databases">
        <authorList>
            <person name="O'Hara-Hanley K."/>
            <person name="Soby S."/>
        </authorList>
    </citation>
    <scope>NUCLEOTIDE SEQUENCE [LARGE SCALE GENOMIC DNA]</scope>
    <source>
        <strain evidence="3">MWU14-2602</strain>
    </source>
</reference>
<organism evidence="2 3">
    <name type="scientific">Chromobacterium alticapitis</name>
    <dbReference type="NCBI Taxonomy" id="2073169"/>
    <lineage>
        <taxon>Bacteria</taxon>
        <taxon>Pseudomonadati</taxon>
        <taxon>Pseudomonadota</taxon>
        <taxon>Betaproteobacteria</taxon>
        <taxon>Neisseriales</taxon>
        <taxon>Chromobacteriaceae</taxon>
        <taxon>Chromobacterium</taxon>
    </lineage>
</organism>
<sequence length="115" mass="12742">MNWKQLSKQQQVAAVMITFALTAWPAVGIDMPPAAHEYNTDTRPALFLKHRPSLALTFESPITPADAMAGTIPAGKREAFLRYCGTRYGTETAEDCLTPLQARLRDAGFTTTERR</sequence>
<name>A0A2S5DFG4_9NEIS</name>